<reference evidence="3" key="1">
    <citation type="journal article" date="2019" name="Int. J. Syst. Evol. Microbiol.">
        <title>The Global Catalogue of Microorganisms (GCM) 10K type strain sequencing project: providing services to taxonomists for standard genome sequencing and annotation.</title>
        <authorList>
            <consortium name="The Broad Institute Genomics Platform"/>
            <consortium name="The Broad Institute Genome Sequencing Center for Infectious Disease"/>
            <person name="Wu L."/>
            <person name="Ma J."/>
        </authorList>
    </citation>
    <scope>NUCLEOTIDE SEQUENCE [LARGE SCALE GENOMIC DNA]</scope>
    <source>
        <strain evidence="3">JCM 31047</strain>
    </source>
</reference>
<gene>
    <name evidence="2" type="ORF">GCM10008956_05380</name>
</gene>
<evidence type="ECO:0000313" key="3">
    <source>
        <dbReference type="Proteomes" id="UP000600547"/>
    </source>
</evidence>
<organism evidence="2 3">
    <name type="scientific">Deinococcus arenae</name>
    <dbReference type="NCBI Taxonomy" id="1452751"/>
    <lineage>
        <taxon>Bacteria</taxon>
        <taxon>Thermotogati</taxon>
        <taxon>Deinococcota</taxon>
        <taxon>Deinococci</taxon>
        <taxon>Deinococcales</taxon>
        <taxon>Deinococcaceae</taxon>
        <taxon>Deinococcus</taxon>
    </lineage>
</organism>
<keyword evidence="3" id="KW-1185">Reference proteome</keyword>
<feature type="region of interest" description="Disordered" evidence="1">
    <location>
        <begin position="44"/>
        <end position="68"/>
    </location>
</feature>
<dbReference type="EMBL" id="BMQG01000001">
    <property type="protein sequence ID" value="GGM32108.1"/>
    <property type="molecule type" value="Genomic_DNA"/>
</dbReference>
<sequence length="68" mass="7282">MVWGSTDCRMPRRALSAWIHLYGGSGKRRKGEDAGDSVEGLLATDGLEAASGGGDQGEEHWEERAGHL</sequence>
<comment type="caution">
    <text evidence="2">The sequence shown here is derived from an EMBL/GenBank/DDBJ whole genome shotgun (WGS) entry which is preliminary data.</text>
</comment>
<accession>A0A8H9GJ01</accession>
<feature type="compositionally biased region" description="Basic and acidic residues" evidence="1">
    <location>
        <begin position="57"/>
        <end position="68"/>
    </location>
</feature>
<dbReference type="Proteomes" id="UP000600547">
    <property type="component" value="Unassembled WGS sequence"/>
</dbReference>
<evidence type="ECO:0000313" key="2">
    <source>
        <dbReference type="EMBL" id="GGM32108.1"/>
    </source>
</evidence>
<name>A0A8H9GJ01_9DEIO</name>
<proteinExistence type="predicted"/>
<protein>
    <submittedName>
        <fullName evidence="2">Uncharacterized protein</fullName>
    </submittedName>
</protein>
<dbReference type="AlphaFoldDB" id="A0A8H9GJ01"/>
<evidence type="ECO:0000256" key="1">
    <source>
        <dbReference type="SAM" id="MobiDB-lite"/>
    </source>
</evidence>